<dbReference type="PROSITE" id="PS52016">
    <property type="entry name" value="TONB_DEPENDENT_REC_3"/>
    <property type="match status" value="1"/>
</dbReference>
<dbReference type="InterPro" id="IPR037066">
    <property type="entry name" value="Plug_dom_sf"/>
</dbReference>
<dbReference type="GO" id="GO:0038023">
    <property type="term" value="F:signaling receptor activity"/>
    <property type="evidence" value="ECO:0007669"/>
    <property type="project" value="InterPro"/>
</dbReference>
<dbReference type="InterPro" id="IPR010917">
    <property type="entry name" value="TonB_rcpt_CS"/>
</dbReference>
<reference evidence="20" key="1">
    <citation type="journal article" date="2014" name="Int. J. Syst. Evol. Microbiol.">
        <title>Complete genome sequence of Corynebacterium casei LMG S-19264T (=DSM 44701T), isolated from a smear-ripened cheese.</title>
        <authorList>
            <consortium name="US DOE Joint Genome Institute (JGI-PGF)"/>
            <person name="Walter F."/>
            <person name="Albersmeier A."/>
            <person name="Kalinowski J."/>
            <person name="Ruckert C."/>
        </authorList>
    </citation>
    <scope>NUCLEOTIDE SEQUENCE</scope>
    <source>
        <strain evidence="20">CGMCC 1.15082</strain>
    </source>
</reference>
<dbReference type="PANTHER" id="PTHR32552:SF84">
    <property type="entry name" value="TONB-DEPENDENT RECEPTOR-RELATED"/>
    <property type="match status" value="1"/>
</dbReference>
<evidence type="ECO:0000256" key="3">
    <source>
        <dbReference type="ARBA" id="ARBA00021261"/>
    </source>
</evidence>
<keyword evidence="21" id="KW-1185">Reference proteome</keyword>
<evidence type="ECO:0000256" key="12">
    <source>
        <dbReference type="ARBA" id="ARBA00023136"/>
    </source>
</evidence>
<dbReference type="InterPro" id="IPR012910">
    <property type="entry name" value="Plug_dom"/>
</dbReference>
<keyword evidence="13 20" id="KW-0675">Receptor</keyword>
<dbReference type="SUPFAM" id="SSF56935">
    <property type="entry name" value="Porins"/>
    <property type="match status" value="1"/>
</dbReference>
<name>A0A916SHR4_9HYPH</name>
<dbReference type="GO" id="GO:0015344">
    <property type="term" value="F:siderophore uptake transmembrane transporter activity"/>
    <property type="evidence" value="ECO:0007669"/>
    <property type="project" value="TreeGrafter"/>
</dbReference>
<dbReference type="Pfam" id="PF00593">
    <property type="entry name" value="TonB_dep_Rec_b-barrel"/>
    <property type="match status" value="1"/>
</dbReference>
<dbReference type="InterPro" id="IPR039426">
    <property type="entry name" value="TonB-dep_rcpt-like"/>
</dbReference>
<evidence type="ECO:0000256" key="10">
    <source>
        <dbReference type="ARBA" id="ARBA00023065"/>
    </source>
</evidence>
<comment type="subcellular location">
    <subcellularLocation>
        <location evidence="1 15">Cell outer membrane</location>
        <topology evidence="1 15">Multi-pass membrane protein</topology>
    </subcellularLocation>
</comment>
<reference evidence="20" key="2">
    <citation type="submission" date="2020-09" db="EMBL/GenBank/DDBJ databases">
        <authorList>
            <person name="Sun Q."/>
            <person name="Zhou Y."/>
        </authorList>
    </citation>
    <scope>NUCLEOTIDE SEQUENCE</scope>
    <source>
        <strain evidence="20">CGMCC 1.15082</strain>
    </source>
</reference>
<evidence type="ECO:0000256" key="11">
    <source>
        <dbReference type="ARBA" id="ARBA00023077"/>
    </source>
</evidence>
<accession>A0A916SHR4</accession>
<evidence type="ECO:0000256" key="17">
    <source>
        <dbReference type="RuleBase" id="RU003357"/>
    </source>
</evidence>
<keyword evidence="7 15" id="KW-0812">Transmembrane</keyword>
<evidence type="ECO:0000259" key="19">
    <source>
        <dbReference type="Pfam" id="PF07715"/>
    </source>
</evidence>
<evidence type="ECO:0000256" key="2">
    <source>
        <dbReference type="ARBA" id="ARBA00009810"/>
    </source>
</evidence>
<protein>
    <recommendedName>
        <fullName evidence="3">Heme transporter BhuA</fullName>
    </recommendedName>
</protein>
<dbReference type="GO" id="GO:0015891">
    <property type="term" value="P:siderophore transport"/>
    <property type="evidence" value="ECO:0007669"/>
    <property type="project" value="InterPro"/>
</dbReference>
<evidence type="ECO:0000256" key="16">
    <source>
        <dbReference type="PROSITE-ProRule" id="PRU10144"/>
    </source>
</evidence>
<evidence type="ECO:0000256" key="7">
    <source>
        <dbReference type="ARBA" id="ARBA00022692"/>
    </source>
</evidence>
<dbReference type="Proteomes" id="UP000646478">
    <property type="component" value="Unassembled WGS sequence"/>
</dbReference>
<evidence type="ECO:0000256" key="1">
    <source>
        <dbReference type="ARBA" id="ARBA00004571"/>
    </source>
</evidence>
<dbReference type="PROSITE" id="PS01156">
    <property type="entry name" value="TONB_DEPENDENT_REC_2"/>
    <property type="match status" value="1"/>
</dbReference>
<evidence type="ECO:0000256" key="4">
    <source>
        <dbReference type="ARBA" id="ARBA00022448"/>
    </source>
</evidence>
<dbReference type="Pfam" id="PF07715">
    <property type="entry name" value="Plug"/>
    <property type="match status" value="1"/>
</dbReference>
<keyword evidence="9" id="KW-0408">Iron</keyword>
<evidence type="ECO:0000256" key="13">
    <source>
        <dbReference type="ARBA" id="ARBA00023170"/>
    </source>
</evidence>
<dbReference type="AlphaFoldDB" id="A0A916SHR4"/>
<feature type="short sequence motif" description="TonB C-terminal box" evidence="16">
    <location>
        <begin position="690"/>
        <end position="707"/>
    </location>
</feature>
<keyword evidence="10" id="KW-0406">Ion transport</keyword>
<feature type="domain" description="TonB-dependent receptor-like beta-barrel" evidence="18">
    <location>
        <begin position="251"/>
        <end position="677"/>
    </location>
</feature>
<keyword evidence="11 17" id="KW-0798">TonB box</keyword>
<evidence type="ECO:0000313" key="20">
    <source>
        <dbReference type="EMBL" id="GGA99664.1"/>
    </source>
</evidence>
<evidence type="ECO:0000256" key="8">
    <source>
        <dbReference type="ARBA" id="ARBA00022729"/>
    </source>
</evidence>
<dbReference type="Gene3D" id="2.170.130.10">
    <property type="entry name" value="TonB-dependent receptor, plug domain"/>
    <property type="match status" value="1"/>
</dbReference>
<gene>
    <name evidence="20" type="ORF">GCM10011491_29930</name>
</gene>
<comment type="similarity">
    <text evidence="2 15 17">Belongs to the TonB-dependent receptor family.</text>
</comment>
<sequence length="707" mass="77336">MSSRREILLASAGFLSLGGVAFGQTPSDDSPAEIILDPITITAPQGGIGPSLDRASNAGSWLGLTARETPASVEIIEGETIRERGETDVNQAIVRNGIGISFMGAPGNGGSSLGMRGFTGHGSVTRLYDGVKLYPGSGTITFPFDSWTVDRIEILHGPASVLSGEGAIGGAINVVPKKPLTDSRRNEIWTMVGTDGQKGLALGSAGPIDERFAYSFDISGKGSDGWMERGDASSLAVSGALRWQANEELALTFSHDHGLNKPSAYFGTPLIDGRLDKRLRRENYNVADSLIRFHDHFTQLKAEWTPSETVTVNSSTYHLYSDRDWRNAESYLYRPETGDILRDSYIAINHHHEQIGHRSDVKFESRFAGMDNRTVVGFDVNRIRFSNSNNSPYSGESVVDPVDFDPGFFQSPDPFRTTLESTTLQYSLFADNRLQINDQWSVVAGFRYDDPRLKRTNPQTGARFTRDLDSFNWRVGAVYTPVPDLAFYAQYAQASEPIGSMLSLSEAQRDYALPRGEQYEAGVKLTFLGGRADLTLSAYHIGKTDVLARDPDDRTIVRQIGRQSSQGIEAALGLDIGHGWRVEANGTILSAAFEDYIQAGGDFTGNTPPNVPRQAANLFASWAFAEDWQAYAGLHYVGRTYVNDANTATRPGYLTVDAGLQWQVSETATVALNVYNLSDEVYATSGGTNQWFLAPPRSATLSARFRF</sequence>
<evidence type="ECO:0000313" key="21">
    <source>
        <dbReference type="Proteomes" id="UP000646478"/>
    </source>
</evidence>
<evidence type="ECO:0000259" key="18">
    <source>
        <dbReference type="Pfam" id="PF00593"/>
    </source>
</evidence>
<dbReference type="InterPro" id="IPR000531">
    <property type="entry name" value="Beta-barrel_TonB"/>
</dbReference>
<evidence type="ECO:0000256" key="9">
    <source>
        <dbReference type="ARBA" id="ARBA00023004"/>
    </source>
</evidence>
<feature type="domain" description="TonB-dependent receptor plug" evidence="19">
    <location>
        <begin position="66"/>
        <end position="171"/>
    </location>
</feature>
<dbReference type="CDD" id="cd01347">
    <property type="entry name" value="ligand_gated_channel"/>
    <property type="match status" value="1"/>
</dbReference>
<keyword evidence="5 15" id="KW-1134">Transmembrane beta strand</keyword>
<dbReference type="PANTHER" id="PTHR32552">
    <property type="entry name" value="FERRICHROME IRON RECEPTOR-RELATED"/>
    <property type="match status" value="1"/>
</dbReference>
<dbReference type="Gene3D" id="2.40.170.20">
    <property type="entry name" value="TonB-dependent receptor, beta-barrel domain"/>
    <property type="match status" value="1"/>
</dbReference>
<organism evidence="20 21">
    <name type="scientific">Brucella endophytica</name>
    <dbReference type="NCBI Taxonomy" id="1963359"/>
    <lineage>
        <taxon>Bacteria</taxon>
        <taxon>Pseudomonadati</taxon>
        <taxon>Pseudomonadota</taxon>
        <taxon>Alphaproteobacteria</taxon>
        <taxon>Hyphomicrobiales</taxon>
        <taxon>Brucellaceae</taxon>
        <taxon>Brucella/Ochrobactrum group</taxon>
        <taxon>Brucella</taxon>
    </lineage>
</organism>
<dbReference type="InterPro" id="IPR036942">
    <property type="entry name" value="Beta-barrel_TonB_sf"/>
</dbReference>
<dbReference type="NCBIfam" id="TIGR01783">
    <property type="entry name" value="TonB-siderophor"/>
    <property type="match status" value="1"/>
</dbReference>
<evidence type="ECO:0000256" key="15">
    <source>
        <dbReference type="PROSITE-ProRule" id="PRU01360"/>
    </source>
</evidence>
<keyword evidence="6" id="KW-0410">Iron transport</keyword>
<dbReference type="EMBL" id="BMHH01000012">
    <property type="protein sequence ID" value="GGA99664.1"/>
    <property type="molecule type" value="Genomic_DNA"/>
</dbReference>
<keyword evidence="14 15" id="KW-0998">Cell outer membrane</keyword>
<dbReference type="InterPro" id="IPR010105">
    <property type="entry name" value="TonB_sidphr_rcpt"/>
</dbReference>
<keyword evidence="4 15" id="KW-0813">Transport</keyword>
<evidence type="ECO:0000256" key="14">
    <source>
        <dbReference type="ARBA" id="ARBA00023237"/>
    </source>
</evidence>
<proteinExistence type="inferred from homology"/>
<evidence type="ECO:0000256" key="6">
    <source>
        <dbReference type="ARBA" id="ARBA00022496"/>
    </source>
</evidence>
<dbReference type="GO" id="GO:0009279">
    <property type="term" value="C:cell outer membrane"/>
    <property type="evidence" value="ECO:0007669"/>
    <property type="project" value="UniProtKB-SubCell"/>
</dbReference>
<keyword evidence="12 15" id="KW-0472">Membrane</keyword>
<comment type="caution">
    <text evidence="20">The sequence shown here is derived from an EMBL/GenBank/DDBJ whole genome shotgun (WGS) entry which is preliminary data.</text>
</comment>
<keyword evidence="8" id="KW-0732">Signal</keyword>
<evidence type="ECO:0000256" key="5">
    <source>
        <dbReference type="ARBA" id="ARBA00022452"/>
    </source>
</evidence>